<proteinExistence type="predicted"/>
<dbReference type="PANTHER" id="PTHR30055">
    <property type="entry name" value="HTH-TYPE TRANSCRIPTIONAL REGULATOR RUTR"/>
    <property type="match status" value="1"/>
</dbReference>
<dbReference type="InterPro" id="IPR009057">
    <property type="entry name" value="Homeodomain-like_sf"/>
</dbReference>
<dbReference type="EMBL" id="VDMA02000038">
    <property type="protein sequence ID" value="KAB8174521.1"/>
    <property type="molecule type" value="Genomic_DNA"/>
</dbReference>
<dbReference type="PROSITE" id="PS50977">
    <property type="entry name" value="HTH_TETR_2"/>
    <property type="match status" value="1"/>
</dbReference>
<evidence type="ECO:0000313" key="8">
    <source>
        <dbReference type="Proteomes" id="UP000313066"/>
    </source>
</evidence>
<keyword evidence="2 4" id="KW-0238">DNA-binding</keyword>
<keyword evidence="3" id="KW-0804">Transcription</keyword>
<evidence type="ECO:0000256" key="4">
    <source>
        <dbReference type="PROSITE-ProRule" id="PRU00335"/>
    </source>
</evidence>
<dbReference type="SUPFAM" id="SSF46689">
    <property type="entry name" value="Homeodomain-like"/>
    <property type="match status" value="1"/>
</dbReference>
<organism evidence="7 8">
    <name type="scientific">Microbispora catharanthi</name>
    <dbReference type="NCBI Taxonomy" id="1712871"/>
    <lineage>
        <taxon>Bacteria</taxon>
        <taxon>Bacillati</taxon>
        <taxon>Actinomycetota</taxon>
        <taxon>Actinomycetes</taxon>
        <taxon>Streptosporangiales</taxon>
        <taxon>Streptosporangiaceae</taxon>
        <taxon>Microbispora</taxon>
    </lineage>
</organism>
<dbReference type="GO" id="GO:0003700">
    <property type="term" value="F:DNA-binding transcription factor activity"/>
    <property type="evidence" value="ECO:0007669"/>
    <property type="project" value="TreeGrafter"/>
</dbReference>
<evidence type="ECO:0000256" key="1">
    <source>
        <dbReference type="ARBA" id="ARBA00023015"/>
    </source>
</evidence>
<evidence type="ECO:0000259" key="6">
    <source>
        <dbReference type="PROSITE" id="PS50977"/>
    </source>
</evidence>
<evidence type="ECO:0000256" key="3">
    <source>
        <dbReference type="ARBA" id="ARBA00023163"/>
    </source>
</evidence>
<dbReference type="AlphaFoldDB" id="A0A5N6B0G2"/>
<dbReference type="InterPro" id="IPR050109">
    <property type="entry name" value="HTH-type_TetR-like_transc_reg"/>
</dbReference>
<gene>
    <name evidence="7" type="ORF">FH610_040565</name>
</gene>
<evidence type="ECO:0000313" key="7">
    <source>
        <dbReference type="EMBL" id="KAB8174521.1"/>
    </source>
</evidence>
<evidence type="ECO:0000256" key="5">
    <source>
        <dbReference type="SAM" id="MobiDB-lite"/>
    </source>
</evidence>
<dbReference type="Proteomes" id="UP000313066">
    <property type="component" value="Unassembled WGS sequence"/>
</dbReference>
<name>A0A5N6B0G2_9ACTN</name>
<dbReference type="RefSeq" id="WP_139580558.1">
    <property type="nucleotide sequence ID" value="NZ_VDMA02000038.1"/>
</dbReference>
<protein>
    <submittedName>
        <fullName evidence="7">TetR family transcriptional regulator</fullName>
    </submittedName>
</protein>
<dbReference type="PRINTS" id="PR00455">
    <property type="entry name" value="HTHTETR"/>
</dbReference>
<feature type="DNA-binding region" description="H-T-H motif" evidence="4">
    <location>
        <begin position="35"/>
        <end position="54"/>
    </location>
</feature>
<feature type="region of interest" description="Disordered" evidence="5">
    <location>
        <begin position="202"/>
        <end position="225"/>
    </location>
</feature>
<keyword evidence="8" id="KW-1185">Reference proteome</keyword>
<evidence type="ECO:0000256" key="2">
    <source>
        <dbReference type="ARBA" id="ARBA00023125"/>
    </source>
</evidence>
<dbReference type="PROSITE" id="PS01081">
    <property type="entry name" value="HTH_TETR_1"/>
    <property type="match status" value="1"/>
</dbReference>
<dbReference type="InterPro" id="IPR001647">
    <property type="entry name" value="HTH_TetR"/>
</dbReference>
<comment type="caution">
    <text evidence="7">The sequence shown here is derived from an EMBL/GenBank/DDBJ whole genome shotgun (WGS) entry which is preliminary data.</text>
</comment>
<reference evidence="7 8" key="1">
    <citation type="submission" date="2019-10" db="EMBL/GenBank/DDBJ databases">
        <title>Nonomuraea sp. nov., isolated from Phyllanthus amarus.</title>
        <authorList>
            <person name="Klykleung N."/>
            <person name="Tanasupawat S."/>
        </authorList>
    </citation>
    <scope>NUCLEOTIDE SEQUENCE [LARGE SCALE GENOMIC DNA]</scope>
    <source>
        <strain evidence="7 8">CR1-09</strain>
    </source>
</reference>
<accession>A0A5N6B0G2</accession>
<dbReference type="InterPro" id="IPR023772">
    <property type="entry name" value="DNA-bd_HTH_TetR-type_CS"/>
</dbReference>
<keyword evidence="1" id="KW-0805">Transcription regulation</keyword>
<sequence length="225" mass="24247">MATPPGPDPEDLTARARIRDAALRHFGEDGFEKATIRGIARTAGVSPGLVRHHFGSKQALREACDEHLMKMIRRLNDQVRADTTLSDVSYVGAARAAMAPYQLYLARSLADGSAASIFDEMTRICEEWIAGADPGRPDPPDVPAKIRAAVFTAMALGVPVLAPHISRAMGVDMFSPEGDLLLSRALVDLYSHPLMTPEDAARARAGLDRLAGARPPGRRTEENSP</sequence>
<dbReference type="Pfam" id="PF00440">
    <property type="entry name" value="TetR_N"/>
    <property type="match status" value="1"/>
</dbReference>
<feature type="domain" description="HTH tetR-type" evidence="6">
    <location>
        <begin position="12"/>
        <end position="72"/>
    </location>
</feature>
<dbReference type="GO" id="GO:0000976">
    <property type="term" value="F:transcription cis-regulatory region binding"/>
    <property type="evidence" value="ECO:0007669"/>
    <property type="project" value="TreeGrafter"/>
</dbReference>
<dbReference type="Gene3D" id="1.10.357.10">
    <property type="entry name" value="Tetracycline Repressor, domain 2"/>
    <property type="match status" value="1"/>
</dbReference>
<dbReference type="PANTHER" id="PTHR30055:SF234">
    <property type="entry name" value="HTH-TYPE TRANSCRIPTIONAL REGULATOR BETI"/>
    <property type="match status" value="1"/>
</dbReference>